<protein>
    <submittedName>
        <fullName evidence="2">Uncharacterized protein</fullName>
    </submittedName>
</protein>
<evidence type="ECO:0000256" key="1">
    <source>
        <dbReference type="SAM" id="MobiDB-lite"/>
    </source>
</evidence>
<proteinExistence type="predicted"/>
<sequence length="294" mass="32301">MVVSVPAFACSESGKPFGKNTLSTPNQDSNTYLPVIGSPGYCESDVSDHLTTEAGIGTFPYRFRQNWCEPASQPLMSTEELVAGRQSINSHSNCRTLTLKITHHQYCNHSQRRCGLKKGRGGNCKKKMLIGKEDIKRSSGRRSIHQVIITFTRMKVPTKDRSHSFPLAQVWGKGNVIWRVSGHHQTTAESGARRTYLQSGGHRECLKVAVDPFWGLLIRVHGYKSRGPGLNTRDDLGVSMSHGTGFKSTESSKRPSSSHLNLLKDSDLQQGGAPAGKKEAGHRPGSSLLDYSNI</sequence>
<feature type="region of interest" description="Disordered" evidence="1">
    <location>
        <begin position="228"/>
        <end position="294"/>
    </location>
</feature>
<dbReference type="EMBL" id="OA568303">
    <property type="protein sequence ID" value="CAD7201373.1"/>
    <property type="molecule type" value="Genomic_DNA"/>
</dbReference>
<gene>
    <name evidence="2" type="ORF">TDIB3V08_LOCUS7574</name>
</gene>
<dbReference type="AlphaFoldDB" id="A0A7R8Z9E1"/>
<organism evidence="2">
    <name type="scientific">Timema douglasi</name>
    <name type="common">Walking stick</name>
    <dbReference type="NCBI Taxonomy" id="61478"/>
    <lineage>
        <taxon>Eukaryota</taxon>
        <taxon>Metazoa</taxon>
        <taxon>Ecdysozoa</taxon>
        <taxon>Arthropoda</taxon>
        <taxon>Hexapoda</taxon>
        <taxon>Insecta</taxon>
        <taxon>Pterygota</taxon>
        <taxon>Neoptera</taxon>
        <taxon>Polyneoptera</taxon>
        <taxon>Phasmatodea</taxon>
        <taxon>Timematodea</taxon>
        <taxon>Timematoidea</taxon>
        <taxon>Timematidae</taxon>
        <taxon>Timema</taxon>
    </lineage>
</organism>
<accession>A0A7R8Z9E1</accession>
<reference evidence="2" key="1">
    <citation type="submission" date="2020-11" db="EMBL/GenBank/DDBJ databases">
        <authorList>
            <person name="Tran Van P."/>
        </authorList>
    </citation>
    <scope>NUCLEOTIDE SEQUENCE</scope>
</reference>
<evidence type="ECO:0000313" key="2">
    <source>
        <dbReference type="EMBL" id="CAD7201373.1"/>
    </source>
</evidence>
<name>A0A7R8Z9E1_TIMDO</name>